<reference evidence="1 2" key="1">
    <citation type="journal article" date="2012" name="Appl. Environ. Microbiol.">
        <title>Short-read sequencing for genomic analysis of the brown rot fungus Fibroporia radiculosa.</title>
        <authorList>
            <person name="Tang J.D."/>
            <person name="Perkins A.D."/>
            <person name="Sonstegard T.S."/>
            <person name="Schroeder S.G."/>
            <person name="Burgess S.C."/>
            <person name="Diehl S.V."/>
        </authorList>
    </citation>
    <scope>NUCLEOTIDE SEQUENCE [LARGE SCALE GENOMIC DNA]</scope>
    <source>
        <strain evidence="1 2">TFFH 294</strain>
    </source>
</reference>
<proteinExistence type="predicted"/>
<accession>J4ICG1</accession>
<dbReference type="RefSeq" id="XP_012185634.1">
    <property type="nucleotide sequence ID" value="XM_012330244.1"/>
</dbReference>
<dbReference type="Proteomes" id="UP000006352">
    <property type="component" value="Unassembled WGS sequence"/>
</dbReference>
<dbReference type="HOGENOM" id="CLU_813905_0_0_1"/>
<evidence type="ECO:0000313" key="2">
    <source>
        <dbReference type="Proteomes" id="UP000006352"/>
    </source>
</evidence>
<sequence>MCSRDNTDKQLDPLDKVDFNPVLAMPSGHIFPLVNTEEGYVYGSTTNNALQTCRDEFVNPSLLWAATEHSYAHPAYNWPQDTYDAGASIPLVPVPAGVPLTEGEADVASVLLNSGNARFEDRQGVPLPVRHGFQDADDPFDRHAQHMLGHGEALDPRPLRFIHKGCGIPCDKGMHLFDPSYFDAKYDSEYHLRLFEDSERVRYLLIPPEVAAVYPAPRIPIIFMTDVGAVSPTSVPPQADSSSAPHVPPVFQLTAPAEDAPLCISNTVDGLSGVVSPKTCLWNGCGALLADLSQAGVRLHFEECHAGDGARAMCLWEWCGREMQRRNLVKHGDYSPTFRTT</sequence>
<keyword evidence="2" id="KW-1185">Reference proteome</keyword>
<protein>
    <submittedName>
        <fullName evidence="1">Uncharacterized protein</fullName>
    </submittedName>
</protein>
<evidence type="ECO:0000313" key="1">
    <source>
        <dbReference type="EMBL" id="CCM06351.1"/>
    </source>
</evidence>
<dbReference type="EMBL" id="HE797301">
    <property type="protein sequence ID" value="CCM06351.1"/>
    <property type="molecule type" value="Genomic_DNA"/>
</dbReference>
<dbReference type="InParanoid" id="J4ICG1"/>
<name>J4ICG1_9APHY</name>
<dbReference type="GeneID" id="24101251"/>
<organism evidence="1 2">
    <name type="scientific">Fibroporia radiculosa</name>
    <dbReference type="NCBI Taxonomy" id="599839"/>
    <lineage>
        <taxon>Eukaryota</taxon>
        <taxon>Fungi</taxon>
        <taxon>Dikarya</taxon>
        <taxon>Basidiomycota</taxon>
        <taxon>Agaricomycotina</taxon>
        <taxon>Agaricomycetes</taxon>
        <taxon>Polyporales</taxon>
        <taxon>Fibroporiaceae</taxon>
        <taxon>Fibroporia</taxon>
    </lineage>
</organism>
<dbReference type="AlphaFoldDB" id="J4ICG1"/>
<gene>
    <name evidence="1" type="ORF">FIBRA_08608</name>
</gene>